<dbReference type="GO" id="GO:0004751">
    <property type="term" value="F:ribose-5-phosphate isomerase activity"/>
    <property type="evidence" value="ECO:0007669"/>
    <property type="project" value="UniProtKB-UniRule"/>
</dbReference>
<evidence type="ECO:0000256" key="1">
    <source>
        <dbReference type="ARBA" id="ARBA00023235"/>
    </source>
</evidence>
<keyword evidence="1 3" id="KW-0413">Isomerase</keyword>
<gene>
    <name evidence="3" type="ORF">KN1_25290</name>
</gene>
<evidence type="ECO:0000313" key="3">
    <source>
        <dbReference type="EMBL" id="BCU71232.1"/>
    </source>
</evidence>
<dbReference type="InterPro" id="IPR037171">
    <property type="entry name" value="NagB/RpiA_transferase-like"/>
</dbReference>
<evidence type="ECO:0000313" key="4">
    <source>
        <dbReference type="Proteomes" id="UP000825123"/>
    </source>
</evidence>
<dbReference type="EMBL" id="AP024597">
    <property type="protein sequence ID" value="BCU71232.1"/>
    <property type="molecule type" value="Genomic_DNA"/>
</dbReference>
<dbReference type="PANTHER" id="PTHR11934">
    <property type="entry name" value="RIBOSE-5-PHOSPHATE ISOMERASE"/>
    <property type="match status" value="1"/>
</dbReference>
<dbReference type="KEGG" id="csty:KN1_25290"/>
<dbReference type="CDD" id="cd01398">
    <property type="entry name" value="RPI_A"/>
    <property type="match status" value="1"/>
</dbReference>
<dbReference type="Proteomes" id="UP000825123">
    <property type="component" value="Chromosome"/>
</dbReference>
<dbReference type="GO" id="GO:0005829">
    <property type="term" value="C:cytosol"/>
    <property type="evidence" value="ECO:0007669"/>
    <property type="project" value="TreeGrafter"/>
</dbReference>
<protein>
    <recommendedName>
        <fullName evidence="2">Ribose 5-phosphate isomerase A</fullName>
        <ecNumber evidence="2">5.3.1.6</ecNumber>
    </recommendedName>
</protein>
<evidence type="ECO:0000256" key="2">
    <source>
        <dbReference type="NCBIfam" id="TIGR00021"/>
    </source>
</evidence>
<dbReference type="RefSeq" id="WP_221287965.1">
    <property type="nucleotide sequence ID" value="NZ_AP024597.1"/>
</dbReference>
<keyword evidence="4" id="KW-1185">Reference proteome</keyword>
<dbReference type="GeneID" id="66164253"/>
<organism evidence="3 4">
    <name type="scientific">Stygiolobus caldivivus</name>
    <dbReference type="NCBI Taxonomy" id="2824673"/>
    <lineage>
        <taxon>Archaea</taxon>
        <taxon>Thermoproteota</taxon>
        <taxon>Thermoprotei</taxon>
        <taxon>Sulfolobales</taxon>
        <taxon>Sulfolobaceae</taxon>
        <taxon>Stygiolobus</taxon>
    </lineage>
</organism>
<dbReference type="Gene3D" id="3.40.50.1360">
    <property type="match status" value="1"/>
</dbReference>
<name>A0A8D5U8M2_9CREN</name>
<accession>A0A8D5U8M2</accession>
<dbReference type="Pfam" id="PF06026">
    <property type="entry name" value="Rib_5-P_isom_A"/>
    <property type="match status" value="1"/>
</dbReference>
<dbReference type="SUPFAM" id="SSF100950">
    <property type="entry name" value="NagB/RpiA/CoA transferase-like"/>
    <property type="match status" value="1"/>
</dbReference>
<dbReference type="PANTHER" id="PTHR11934:SF0">
    <property type="entry name" value="RIBOSE-5-PHOSPHATE ISOMERASE"/>
    <property type="match status" value="1"/>
</dbReference>
<dbReference type="GO" id="GO:0006014">
    <property type="term" value="P:D-ribose metabolic process"/>
    <property type="evidence" value="ECO:0007669"/>
    <property type="project" value="TreeGrafter"/>
</dbReference>
<dbReference type="EC" id="5.3.1.6" evidence="2"/>
<dbReference type="GO" id="GO:0009052">
    <property type="term" value="P:pentose-phosphate shunt, non-oxidative branch"/>
    <property type="evidence" value="ECO:0007669"/>
    <property type="project" value="InterPro"/>
</dbReference>
<dbReference type="InterPro" id="IPR004788">
    <property type="entry name" value="Ribose5P_isomerase_type_A"/>
</dbReference>
<dbReference type="NCBIfam" id="TIGR00021">
    <property type="entry name" value="rpiA"/>
    <property type="match status" value="1"/>
</dbReference>
<reference evidence="3 4" key="1">
    <citation type="submission" date="2021-04" db="EMBL/GenBank/DDBJ databases">
        <title>Complete genome sequence of Stygiolobus sp. KN-1.</title>
        <authorList>
            <person name="Nakamura K."/>
            <person name="Sakai H."/>
            <person name="Kurosawa N."/>
        </authorList>
    </citation>
    <scope>NUCLEOTIDE SEQUENCE [LARGE SCALE GENOMIC DNA]</scope>
    <source>
        <strain evidence="3 4">KN-1</strain>
    </source>
</reference>
<dbReference type="AlphaFoldDB" id="A0A8D5U8M2"/>
<sequence length="223" mass="24491">MDAKQVVAEFVSPMLLQHRVIGMGTGKTVRKLIEVLDNKNMLKDKIFIASSMDTELELSKRGALVLSLTTGIKPEIYVDSFDAVTKDKIMVKGGGAALLREKLLYYFSQKSVFIGEYTKLNTSAKLSVPVEVVQTGLSYVLSELSSLGYNVKIRESNGKIGSIITDNGNAIIDAEVNSRELCEFEKKVKEIPGVVESGVFCGKKGVRDYEIILGTDQGRIEVM</sequence>
<dbReference type="Gene3D" id="3.30.70.260">
    <property type="match status" value="1"/>
</dbReference>
<dbReference type="SUPFAM" id="SSF75445">
    <property type="entry name" value="D-ribose-5-phosphate isomerase (RpiA), lid domain"/>
    <property type="match status" value="1"/>
</dbReference>
<proteinExistence type="predicted"/>